<keyword evidence="8" id="KW-0413">Isomerase</keyword>
<evidence type="ECO:0000256" key="4">
    <source>
        <dbReference type="ARBA" id="ARBA00022741"/>
    </source>
</evidence>
<proteinExistence type="inferred from homology"/>
<evidence type="ECO:0000256" key="6">
    <source>
        <dbReference type="ARBA" id="ARBA00023029"/>
    </source>
</evidence>
<dbReference type="PANTHER" id="PTHR45866:SF1">
    <property type="entry name" value="DNA GYRASE SUBUNIT B, MITOCHONDRIAL"/>
    <property type="match status" value="1"/>
</dbReference>
<dbReference type="GO" id="GO:0003918">
    <property type="term" value="F:DNA topoisomerase type II (double strand cut, ATP-hydrolyzing) activity"/>
    <property type="evidence" value="ECO:0007669"/>
    <property type="project" value="UniProtKB-EC"/>
</dbReference>
<dbReference type="RefSeq" id="WP_112927076.1">
    <property type="nucleotide sequence ID" value="NZ_CP029556.1"/>
</dbReference>
<evidence type="ECO:0000256" key="5">
    <source>
        <dbReference type="ARBA" id="ARBA00022840"/>
    </source>
</evidence>
<evidence type="ECO:0000256" key="2">
    <source>
        <dbReference type="ARBA" id="ARBA00010708"/>
    </source>
</evidence>
<dbReference type="GO" id="GO:0006265">
    <property type="term" value="P:DNA topological change"/>
    <property type="evidence" value="ECO:0007669"/>
    <property type="project" value="InterPro"/>
</dbReference>
<dbReference type="KEGG" id="lue:DCD74_09375"/>
<evidence type="ECO:0000256" key="7">
    <source>
        <dbReference type="ARBA" id="ARBA00023125"/>
    </source>
</evidence>
<dbReference type="Pfam" id="PF01751">
    <property type="entry name" value="Toprim"/>
    <property type="match status" value="1"/>
</dbReference>
<name>A0A344J754_9GAMM</name>
<evidence type="ECO:0000256" key="8">
    <source>
        <dbReference type="ARBA" id="ARBA00023235"/>
    </source>
</evidence>
<accession>A0A344J754</accession>
<dbReference type="InterPro" id="IPR013759">
    <property type="entry name" value="Topo_IIA_B_C"/>
</dbReference>
<feature type="domain" description="Toprim" evidence="9">
    <location>
        <begin position="24"/>
        <end position="122"/>
    </location>
</feature>
<keyword evidence="7" id="KW-0238">DNA-binding</keyword>
<keyword evidence="5" id="KW-0067">ATP-binding</keyword>
<gene>
    <name evidence="10" type="ORF">DCD74_09375</name>
</gene>
<dbReference type="SUPFAM" id="SSF56719">
    <property type="entry name" value="Type II DNA topoisomerase"/>
    <property type="match status" value="1"/>
</dbReference>
<sequence length="224" mass="24278">MNAGRHAQSKAKLADSVQHGAGCELILVEGDSAARSVIAVRDERTQAVLPLQGKPLNAWRADETKVRGNVLYRQLADAMGMADATLQTATLLPTPLRFERVVLLFDPDADGVHIEALMLLYFARWWPDFLACGQLWRVRAPMYTLTHAGSGETAQAYSPAHRDALLAQMRASAPGEVVQHRHVGLGNLPPNLLRRACVDPATRAARQVGQEDVEAVLAVFGAGT</sequence>
<evidence type="ECO:0000256" key="1">
    <source>
        <dbReference type="ARBA" id="ARBA00000185"/>
    </source>
</evidence>
<keyword evidence="4" id="KW-0547">Nucleotide-binding</keyword>
<keyword evidence="6" id="KW-0799">Topoisomerase</keyword>
<evidence type="ECO:0000313" key="11">
    <source>
        <dbReference type="Proteomes" id="UP000251842"/>
    </source>
</evidence>
<dbReference type="AlphaFoldDB" id="A0A344J754"/>
<evidence type="ECO:0000259" key="9">
    <source>
        <dbReference type="Pfam" id="PF01751"/>
    </source>
</evidence>
<keyword evidence="11" id="KW-1185">Reference proteome</keyword>
<organism evidence="10 11">
    <name type="scientific">Solilutibacter oculi</name>
    <dbReference type="NCBI Taxonomy" id="2698682"/>
    <lineage>
        <taxon>Bacteria</taxon>
        <taxon>Pseudomonadati</taxon>
        <taxon>Pseudomonadota</taxon>
        <taxon>Gammaproteobacteria</taxon>
        <taxon>Lysobacterales</taxon>
        <taxon>Lysobacteraceae</taxon>
        <taxon>Solilutibacter</taxon>
    </lineage>
</organism>
<dbReference type="GO" id="GO:0003677">
    <property type="term" value="F:DNA binding"/>
    <property type="evidence" value="ECO:0007669"/>
    <property type="project" value="UniProtKB-KW"/>
</dbReference>
<reference evidence="11" key="1">
    <citation type="submission" date="2018-05" db="EMBL/GenBank/DDBJ databases">
        <title>Luteimonas pekinense sp. nov., isolated from human Meibomian gland secretions, Beijing, China.</title>
        <authorList>
            <person name="Wen T."/>
            <person name="Bai H."/>
            <person name="Lv H."/>
        </authorList>
    </citation>
    <scope>NUCLEOTIDE SEQUENCE [LARGE SCALE GENOMIC DNA]</scope>
    <source>
        <strain evidence="11">83-4</strain>
    </source>
</reference>
<dbReference type="OrthoDB" id="6020049at2"/>
<dbReference type="EC" id="5.6.2.2" evidence="3"/>
<evidence type="ECO:0000313" key="10">
    <source>
        <dbReference type="EMBL" id="AXA84864.1"/>
    </source>
</evidence>
<comment type="similarity">
    <text evidence="2">Belongs to the type II topoisomerase GyrB family.</text>
</comment>
<dbReference type="EMBL" id="CP029556">
    <property type="protein sequence ID" value="AXA84864.1"/>
    <property type="molecule type" value="Genomic_DNA"/>
</dbReference>
<comment type="catalytic activity">
    <reaction evidence="1">
        <text>ATP-dependent breakage, passage and rejoining of double-stranded DNA.</text>
        <dbReference type="EC" id="5.6.2.2"/>
    </reaction>
</comment>
<dbReference type="Gene3D" id="3.40.50.670">
    <property type="match status" value="1"/>
</dbReference>
<evidence type="ECO:0000256" key="3">
    <source>
        <dbReference type="ARBA" id="ARBA00012895"/>
    </source>
</evidence>
<dbReference type="InterPro" id="IPR013760">
    <property type="entry name" value="Topo_IIA-like_dom_sf"/>
</dbReference>
<protein>
    <recommendedName>
        <fullName evidence="3">DNA topoisomerase (ATP-hydrolyzing)</fullName>
        <ecNumber evidence="3">5.6.2.2</ecNumber>
    </recommendedName>
</protein>
<dbReference type="PANTHER" id="PTHR45866">
    <property type="entry name" value="DNA GYRASE/TOPOISOMERASE SUBUNIT B"/>
    <property type="match status" value="1"/>
</dbReference>
<dbReference type="InterPro" id="IPR006171">
    <property type="entry name" value="TOPRIM_dom"/>
</dbReference>
<dbReference type="Proteomes" id="UP000251842">
    <property type="component" value="Chromosome"/>
</dbReference>
<dbReference type="GO" id="GO:0005524">
    <property type="term" value="F:ATP binding"/>
    <property type="evidence" value="ECO:0007669"/>
    <property type="project" value="UniProtKB-KW"/>
</dbReference>
<dbReference type="PRINTS" id="PR00418">
    <property type="entry name" value="TPI2FAMILY"/>
</dbReference>